<reference evidence="2 3" key="1">
    <citation type="submission" date="2015-06" db="EMBL/GenBank/DDBJ databases">
        <title>Expansion of signal transduction pathways in fungi by whole-genome duplication.</title>
        <authorList>
            <consortium name="DOE Joint Genome Institute"/>
            <person name="Corrochano L.M."/>
            <person name="Kuo A."/>
            <person name="Marcet-Houben M."/>
            <person name="Polaino S."/>
            <person name="Salamov A."/>
            <person name="Villalobos J.M."/>
            <person name="Alvarez M.I."/>
            <person name="Avalos J."/>
            <person name="Benito E.P."/>
            <person name="Benoit I."/>
            <person name="Burger G."/>
            <person name="Camino L.P."/>
            <person name="Canovas D."/>
            <person name="Cerda-Olmedo E."/>
            <person name="Cheng J.-F."/>
            <person name="Dominguez A."/>
            <person name="Elias M."/>
            <person name="Eslava A.P."/>
            <person name="Glaser F."/>
            <person name="Grimwood J."/>
            <person name="Gutierrez G."/>
            <person name="Heitman J."/>
            <person name="Henrissat B."/>
            <person name="Iturriaga E.A."/>
            <person name="Lang B.F."/>
            <person name="Lavin J.L."/>
            <person name="Lee S."/>
            <person name="Li W."/>
            <person name="Lindquist E."/>
            <person name="Lopez-Garcia S."/>
            <person name="Luque E.M."/>
            <person name="Marcos A.T."/>
            <person name="Martin J."/>
            <person name="Mccluskey K."/>
            <person name="Medina H.R."/>
            <person name="Miralles-Duran A."/>
            <person name="Miyazaki A."/>
            <person name="Munoz-Torres E."/>
            <person name="Oguiza J.A."/>
            <person name="Ohm R."/>
            <person name="Olmedo M."/>
            <person name="Orejas M."/>
            <person name="Ortiz-Castellanos L."/>
            <person name="Pisabarro A.G."/>
            <person name="Rodriguez-Romero J."/>
            <person name="Ruiz-Herrera J."/>
            <person name="Ruiz-Vazquez R."/>
            <person name="Sanz C."/>
            <person name="Schackwitz W."/>
            <person name="Schmutz J."/>
            <person name="Shahriari M."/>
            <person name="Shelest E."/>
            <person name="Silva-Franco F."/>
            <person name="Soanes D."/>
            <person name="Syed K."/>
            <person name="Tagua V.G."/>
            <person name="Talbot N.J."/>
            <person name="Thon M."/>
            <person name="De Vries R.P."/>
            <person name="Wiebenga A."/>
            <person name="Yadav J.S."/>
            <person name="Braun E.L."/>
            <person name="Baker S."/>
            <person name="Garre V."/>
            <person name="Horwitz B."/>
            <person name="Torres-Martinez S."/>
            <person name="Idnurm A."/>
            <person name="Herrera-Estrella A."/>
            <person name="Gabaldon T."/>
            <person name="Grigoriev I.V."/>
        </authorList>
    </citation>
    <scope>NUCLEOTIDE SEQUENCE [LARGE SCALE GENOMIC DNA]</scope>
    <source>
        <strain evidence="2 3">CBS 277.49</strain>
    </source>
</reference>
<feature type="transmembrane region" description="Helical" evidence="1">
    <location>
        <begin position="21"/>
        <end position="40"/>
    </location>
</feature>
<feature type="transmembrane region" description="Helical" evidence="1">
    <location>
        <begin position="343"/>
        <end position="362"/>
    </location>
</feature>
<evidence type="ECO:0000313" key="3">
    <source>
        <dbReference type="Proteomes" id="UP000077051"/>
    </source>
</evidence>
<keyword evidence="3" id="KW-1185">Reference proteome</keyword>
<feature type="transmembrane region" description="Helical" evidence="1">
    <location>
        <begin position="240"/>
        <end position="260"/>
    </location>
</feature>
<accession>A0A168IQV6</accession>
<dbReference type="OrthoDB" id="29773at2759"/>
<feature type="transmembrane region" description="Helical" evidence="1">
    <location>
        <begin position="158"/>
        <end position="176"/>
    </location>
</feature>
<feature type="transmembrane region" description="Helical" evidence="1">
    <location>
        <begin position="52"/>
        <end position="70"/>
    </location>
</feature>
<feature type="transmembrane region" description="Helical" evidence="1">
    <location>
        <begin position="130"/>
        <end position="152"/>
    </location>
</feature>
<sequence>MGALAKQQRSNSTSYQIVLHQIGFLLTGLCTTLGVQWLFYRGAATSMSLLPQLSNYTGMLLVGLFVPILLKRKQQMALQYKLILSEEEADGHLFKDHLVTSKPETQDQEDDLKLPTPAFMKEEGPIPHFAIIKLASLDIIASFALTIGFSIIGSGMYQVIYSSVVIWCAIFTWFFMGRALSRVQWMAIIGTSVGLGISSLDSIRGSPLQEDAFASAQADQEACIYVYADSILSKTDRQPLPARVCCWMGVYTSLFTWLWISVYTLPQFDQIIHVDTDTSTAAVLAMYFIVTVANALHSWSYYELIERTGNVATGILQGLRAILVYSISHVWYCQEDSAQCFTTSKGCGSLIVIGCVLVFTLGKK</sequence>
<dbReference type="PANTHER" id="PTHR13146:SF1">
    <property type="entry name" value="SUGAR PHOSPHATE TRANSPORTER DOMAIN-CONTAINING PROTEIN"/>
    <property type="match status" value="1"/>
</dbReference>
<proteinExistence type="predicted"/>
<dbReference type="InterPro" id="IPR037185">
    <property type="entry name" value="EmrE-like"/>
</dbReference>
<dbReference type="STRING" id="747725.A0A168IQV6"/>
<name>A0A168IQV6_MUCCL</name>
<dbReference type="GO" id="GO:0016020">
    <property type="term" value="C:membrane"/>
    <property type="evidence" value="ECO:0007669"/>
    <property type="project" value="TreeGrafter"/>
</dbReference>
<feature type="transmembrane region" description="Helical" evidence="1">
    <location>
        <begin position="280"/>
        <end position="299"/>
    </location>
</feature>
<keyword evidence="1" id="KW-0812">Transmembrane</keyword>
<dbReference type="PANTHER" id="PTHR13146">
    <property type="match status" value="1"/>
</dbReference>
<evidence type="ECO:0000313" key="2">
    <source>
        <dbReference type="EMBL" id="OAD00243.1"/>
    </source>
</evidence>
<dbReference type="Proteomes" id="UP000077051">
    <property type="component" value="Unassembled WGS sequence"/>
</dbReference>
<dbReference type="SUPFAM" id="SSF103481">
    <property type="entry name" value="Multidrug resistance efflux transporter EmrE"/>
    <property type="match status" value="1"/>
</dbReference>
<evidence type="ECO:0008006" key="4">
    <source>
        <dbReference type="Google" id="ProtNLM"/>
    </source>
</evidence>
<keyword evidence="1" id="KW-1133">Transmembrane helix</keyword>
<protein>
    <recommendedName>
        <fullName evidence="4">EamA domain-containing protein</fullName>
    </recommendedName>
</protein>
<gene>
    <name evidence="2" type="ORF">MUCCIDRAFT_166035</name>
</gene>
<organism evidence="2 3">
    <name type="scientific">Mucor lusitanicus CBS 277.49</name>
    <dbReference type="NCBI Taxonomy" id="747725"/>
    <lineage>
        <taxon>Eukaryota</taxon>
        <taxon>Fungi</taxon>
        <taxon>Fungi incertae sedis</taxon>
        <taxon>Mucoromycota</taxon>
        <taxon>Mucoromycotina</taxon>
        <taxon>Mucoromycetes</taxon>
        <taxon>Mucorales</taxon>
        <taxon>Mucorineae</taxon>
        <taxon>Mucoraceae</taxon>
        <taxon>Mucor</taxon>
    </lineage>
</organism>
<comment type="caution">
    <text evidence="2">The sequence shown here is derived from an EMBL/GenBank/DDBJ whole genome shotgun (WGS) entry which is preliminary data.</text>
</comment>
<keyword evidence="1" id="KW-0472">Membrane</keyword>
<dbReference type="AlphaFoldDB" id="A0A168IQV6"/>
<feature type="transmembrane region" description="Helical" evidence="1">
    <location>
        <begin position="311"/>
        <end position="331"/>
    </location>
</feature>
<dbReference type="VEuPathDB" id="FungiDB:MUCCIDRAFT_166035"/>
<evidence type="ECO:0000256" key="1">
    <source>
        <dbReference type="SAM" id="Phobius"/>
    </source>
</evidence>
<dbReference type="EMBL" id="AMYB01000007">
    <property type="protein sequence ID" value="OAD00243.1"/>
    <property type="molecule type" value="Genomic_DNA"/>
</dbReference>